<dbReference type="Proteomes" id="UP001107558">
    <property type="component" value="Chromosome 4"/>
</dbReference>
<dbReference type="GO" id="GO:1905515">
    <property type="term" value="P:non-motile cilium assembly"/>
    <property type="evidence" value="ECO:0007669"/>
    <property type="project" value="TreeGrafter"/>
</dbReference>
<keyword evidence="13" id="KW-1185">Reference proteome</keyword>
<dbReference type="InterPro" id="IPR001680">
    <property type="entry name" value="WD40_rpt"/>
</dbReference>
<evidence type="ECO:0000259" key="8">
    <source>
        <dbReference type="Pfam" id="PF23377"/>
    </source>
</evidence>
<dbReference type="PANTHER" id="PTHR12764">
    <property type="entry name" value="WD REPEAT DOMAIN-RELATED"/>
    <property type="match status" value="1"/>
</dbReference>
<dbReference type="InterPro" id="IPR056838">
    <property type="entry name" value="Zn_ribbon_IFT122"/>
</dbReference>
<dbReference type="InterPro" id="IPR015943">
    <property type="entry name" value="WD40/YVTN_repeat-like_dom_sf"/>
</dbReference>
<dbReference type="GO" id="GO:0061512">
    <property type="term" value="P:protein localization to cilium"/>
    <property type="evidence" value="ECO:0007669"/>
    <property type="project" value="TreeGrafter"/>
</dbReference>
<dbReference type="InterPro" id="IPR057411">
    <property type="entry name" value="TPR_IFT122"/>
</dbReference>
<dbReference type="GO" id="GO:0035721">
    <property type="term" value="P:intraciliary retrograde transport"/>
    <property type="evidence" value="ECO:0007669"/>
    <property type="project" value="TreeGrafter"/>
</dbReference>
<evidence type="ECO:0000313" key="12">
    <source>
        <dbReference type="EMBL" id="KAG5666409.1"/>
    </source>
</evidence>
<dbReference type="EMBL" id="JADBJN010000004">
    <property type="protein sequence ID" value="KAG5666409.1"/>
    <property type="molecule type" value="Genomic_DNA"/>
</dbReference>
<feature type="domain" description="Intraflagellar transport protein 122 homolog TPR" evidence="11">
    <location>
        <begin position="568"/>
        <end position="956"/>
    </location>
</feature>
<dbReference type="Pfam" id="PF25295">
    <property type="entry name" value="TPR_IFT122"/>
    <property type="match status" value="1"/>
</dbReference>
<evidence type="ECO:0000256" key="3">
    <source>
        <dbReference type="ARBA" id="ARBA00022574"/>
    </source>
</evidence>
<dbReference type="Pfam" id="PF25144">
    <property type="entry name" value="Zn_ribbon_IFT122"/>
    <property type="match status" value="1"/>
</dbReference>
<dbReference type="GO" id="GO:0097730">
    <property type="term" value="C:non-motile cilium"/>
    <property type="evidence" value="ECO:0007669"/>
    <property type="project" value="TreeGrafter"/>
</dbReference>
<evidence type="ECO:0000259" key="10">
    <source>
        <dbReference type="Pfam" id="PF25144"/>
    </source>
</evidence>
<protein>
    <recommendedName>
        <fullName evidence="2">Intraflagellar transport protein 122 homolog</fullName>
    </recommendedName>
</protein>
<feature type="domain" description="IFT122 zinc ribbon" evidence="10">
    <location>
        <begin position="1014"/>
        <end position="1054"/>
    </location>
</feature>
<dbReference type="OrthoDB" id="10255582at2759"/>
<evidence type="ECO:0000256" key="7">
    <source>
        <dbReference type="PROSITE-ProRule" id="PRU00221"/>
    </source>
</evidence>
<sequence>MRAIPKWVEKIHEQGDKSDNASIHAVCFHPEAYNLLVAAGDKVLVYDATDGNLIDTLKGHKDTVYCLAYSRDGKKFASGSADKTVIIWTHKLEGILKYSHNDGIQCLEFNPVTHQLASCTISDFAYWSSEQKNVQKYKIQTRINCCSWTIDGQYIALGLANGLVSIRNKFGEEKMKIDRGKAPIYGLQWAPPSSTSGPVDILAIADWNQKLSFYTISGQIIGKERQLGFDPLCLSFFADGESLVVSGCNKQLQLYTRDGIRIGPLGEIHDSWIWSASVNPQGTAVVVGCQDGSLAYYNLTFSTVHALYASRYAYRENMCDVIIQHLLSGQKVRIKCRDLVHKIAIYRTKLAVQLPERVVLYELTAENQPMHYKVKEKISKKFNCSLLVVCSQNLVLCQEKRLQSLDFYGDLQREWIMDSFIRYIKVTGGSPGSEGLIIGLKSGQVWRIFLDNSLPILLTTVLSSVRCLDLNATRTKLAVVDDIGRMTVRDLTTDTLLYQDSGVNSLAWNTNHESMLCYSHTNGGLSIRVGSLPAKNPQNMIGVVVGLCGATAFCLRGNLMTNIPLALSATLWQFVEAGLYEDAVEIANLGVPLNDWEALGFAALDALNFKAAQDAFVKTRNLPWLEFINEILTRQKHIDISKELIQAEILAFSGKFKEAARLFQKCGKNNKAITMYCDLKMFDLAQQFLTNNEDGDDVNNSDSDDRRELVKKKAEWACSVHEPRAAAELLLSAGEVERAIEIVAEQGWTDLLLDIGRKLQPTEKKSLELIANHLKELKALSMAAEIYRKLGEETQVVQLHIEARDWNEAFRLAEHLPQVLPTVHLSYAKWLVDSDQFIEAHEAFVAANKPKEAHILLKNLADSAVTEERFLDASYYTWLRARQLMKMMEMNPEETSQHHIKEFKVLLQLSAIYYAYATIFSYLREPFTSSPPLTLFNTSRFIANQIGNSTPPKGISMFNVYYTLSKQAKVLGANKLHFQINNKLQQLKAPNGIQEQVDVNIMNSRGASTFSDPEDLLPMCYKCSNFSMHLSGNNCPNCQQEFIFSFVSFEILPLAQFFPESDINEEEAERLLMTPPKENSVDPFTETITQDDIGDLLPITLNRDALRSIDPRNVILVKTPKPIATKYYRNLLPELQITICPGCYQAFHSEDFELQVLQKGSCPFCRLPEDQLFDCY</sequence>
<evidence type="ECO:0000256" key="6">
    <source>
        <dbReference type="ARBA" id="ARBA00023273"/>
    </source>
</evidence>
<dbReference type="SMART" id="SM00320">
    <property type="entry name" value="WD40"/>
    <property type="match status" value="7"/>
</dbReference>
<dbReference type="Gene3D" id="1.25.40.470">
    <property type="match status" value="2"/>
</dbReference>
<accession>A0A9J6B968</accession>
<name>A0A9J6B968_POLVA</name>
<organism evidence="12 13">
    <name type="scientific">Polypedilum vanderplanki</name>
    <name type="common">Sleeping chironomid midge</name>
    <dbReference type="NCBI Taxonomy" id="319348"/>
    <lineage>
        <taxon>Eukaryota</taxon>
        <taxon>Metazoa</taxon>
        <taxon>Ecdysozoa</taxon>
        <taxon>Arthropoda</taxon>
        <taxon>Hexapoda</taxon>
        <taxon>Insecta</taxon>
        <taxon>Pterygota</taxon>
        <taxon>Neoptera</taxon>
        <taxon>Endopterygota</taxon>
        <taxon>Diptera</taxon>
        <taxon>Nematocera</taxon>
        <taxon>Chironomoidea</taxon>
        <taxon>Chironomidae</taxon>
        <taxon>Chironominae</taxon>
        <taxon>Polypedilum</taxon>
        <taxon>Polypedilum</taxon>
    </lineage>
</organism>
<dbReference type="PROSITE" id="PS50294">
    <property type="entry name" value="WD_REPEATS_REGION"/>
    <property type="match status" value="1"/>
</dbReference>
<evidence type="ECO:0000313" key="13">
    <source>
        <dbReference type="Proteomes" id="UP001107558"/>
    </source>
</evidence>
<evidence type="ECO:0000256" key="1">
    <source>
        <dbReference type="ARBA" id="ARBA00004138"/>
    </source>
</evidence>
<reference evidence="12" key="1">
    <citation type="submission" date="2021-03" db="EMBL/GenBank/DDBJ databases">
        <title>Chromosome level genome of the anhydrobiotic midge Polypedilum vanderplanki.</title>
        <authorList>
            <person name="Yoshida Y."/>
            <person name="Kikawada T."/>
            <person name="Gusev O."/>
        </authorList>
    </citation>
    <scope>NUCLEOTIDE SEQUENCE</scope>
    <source>
        <strain evidence="12">NIAS01</strain>
        <tissue evidence="12">Whole body or cell culture</tissue>
    </source>
</reference>
<dbReference type="InterPro" id="IPR056153">
    <property type="entry name" value="Beta-prop_IFT122_1st"/>
</dbReference>
<dbReference type="PANTHER" id="PTHR12764:SF4">
    <property type="entry name" value="INTRAFLAGELLAR TRANSPORT PROTEIN 122 HOMOLOG"/>
    <property type="match status" value="1"/>
</dbReference>
<comment type="caution">
    <text evidence="12">The sequence shown here is derived from an EMBL/GenBank/DDBJ whole genome shotgun (WGS) entry which is preliminary data.</text>
</comment>
<dbReference type="Pfam" id="PF23381">
    <property type="entry name" value="Beta-prop_IFT122_1st"/>
    <property type="match status" value="2"/>
</dbReference>
<keyword evidence="4" id="KW-0677">Repeat</keyword>
<evidence type="ECO:0000256" key="2">
    <source>
        <dbReference type="ARBA" id="ARBA00019442"/>
    </source>
</evidence>
<dbReference type="AlphaFoldDB" id="A0A9J6B968"/>
<feature type="repeat" description="WD" evidence="7">
    <location>
        <begin position="57"/>
        <end position="88"/>
    </location>
</feature>
<keyword evidence="6" id="KW-0966">Cell projection</keyword>
<gene>
    <name evidence="12" type="ORF">PVAND_014438</name>
</gene>
<dbReference type="InterPro" id="IPR056152">
    <property type="entry name" value="Beta-prop_IFT122_2nd"/>
</dbReference>
<evidence type="ECO:0000256" key="5">
    <source>
        <dbReference type="ARBA" id="ARBA00023069"/>
    </source>
</evidence>
<feature type="domain" description="IFT122 first beta-propeller" evidence="9">
    <location>
        <begin position="200"/>
        <end position="299"/>
    </location>
</feature>
<evidence type="ECO:0000256" key="4">
    <source>
        <dbReference type="ARBA" id="ARBA00022737"/>
    </source>
</evidence>
<comment type="subcellular location">
    <subcellularLocation>
        <location evidence="1">Cell projection</location>
        <location evidence="1">Cilium</location>
    </subcellularLocation>
</comment>
<dbReference type="InterPro" id="IPR039857">
    <property type="entry name" value="Ift122/121"/>
</dbReference>
<dbReference type="GO" id="GO:0030991">
    <property type="term" value="C:intraciliary transport particle A"/>
    <property type="evidence" value="ECO:0007669"/>
    <property type="project" value="TreeGrafter"/>
</dbReference>
<dbReference type="Pfam" id="PF23377">
    <property type="entry name" value="Beta-prop_IFT122_2nd"/>
    <property type="match status" value="1"/>
</dbReference>
<keyword evidence="5" id="KW-0969">Cilium</keyword>
<dbReference type="SUPFAM" id="SSF50978">
    <property type="entry name" value="WD40 repeat-like"/>
    <property type="match status" value="2"/>
</dbReference>
<dbReference type="Pfam" id="PF25143">
    <property type="entry name" value="Zn_ribbon_IFT122_C"/>
    <property type="match status" value="1"/>
</dbReference>
<dbReference type="Gene3D" id="2.130.10.10">
    <property type="entry name" value="YVTN repeat-like/Quinoprotein amine dehydrogenase"/>
    <property type="match status" value="2"/>
</dbReference>
<evidence type="ECO:0000259" key="9">
    <source>
        <dbReference type="Pfam" id="PF23381"/>
    </source>
</evidence>
<dbReference type="InterPro" id="IPR036322">
    <property type="entry name" value="WD40_repeat_dom_sf"/>
</dbReference>
<dbReference type="FunFam" id="2.130.10.10:FF:001020">
    <property type="entry name" value="Intraflagellar transport protein 122 homolog"/>
    <property type="match status" value="1"/>
</dbReference>
<feature type="domain" description="IFT122 first beta-propeller" evidence="9">
    <location>
        <begin position="20"/>
        <end position="193"/>
    </location>
</feature>
<proteinExistence type="predicted"/>
<dbReference type="PROSITE" id="PS50082">
    <property type="entry name" value="WD_REPEATS_2"/>
    <property type="match status" value="1"/>
</dbReference>
<feature type="domain" description="IFT122 second beta-propeller" evidence="8">
    <location>
        <begin position="305"/>
        <end position="560"/>
    </location>
</feature>
<evidence type="ECO:0000259" key="11">
    <source>
        <dbReference type="Pfam" id="PF25295"/>
    </source>
</evidence>
<keyword evidence="3 7" id="KW-0853">WD repeat</keyword>